<sequence length="786" mass="84684">MKINRSLLSRAAFLAFAAAVQVDAFAAGAAATLAGTVADKQGRSLAHASIVLQDADGHAVAHTESGSDGRFRFVDVAPGTYATVVDAPGYATGTRIATVAQGQPPAALDIELGKDAGTLDVTVNAKRLDRARNGLLPEVGASVYRFSQADIATLPQGDNTPLNQVLLQAPGVAYDSFGQLHVRGDHANLQYRLNGIIIPEPISGFGQSLDTRIIDQMNFVTGALPAQYGYRTAGVVDIRTKSGDTGNGGTIDVYGGSHQTIQTSADVFGSSGPFSYYFSGTLGENNLGIEAPTSNGNPLHDHTRQGNAFGYMSLLLNPLTRASLMFGATSNRFEIPNTPGIAPAFTLNGNSTFDSAALNETQAELNNFAVLALQGTNGGALDYQVALFTRYTRTKFNPDPTGDLIFNGVASDDFHSNRANGVQTDFTYRLNDRHTLRAGLMFEREHAVFNNEVSVFPVDANGNPLSDQPTTIADSHDKSGYLFSLYAQDEWKITPKLTLNYGLRYDRMNEYVQAGQLSPRIGVVYQATASTTLHAGYARYFTPPAFELVSGSTIASFNGTTNQSPSAQNDPVKPERSHYFDVGITQRLTSAVTVGLDAYYKKVSDLLDEGQFGNALIFTPFNYQEGRVYGLEFTSSYKQGNVSGYLNVAYSRAQGKNIESAQFNFGPDELAYIANNWVYLDHDQRITASFGGAYTLGRTTFSADGIVGSGLRRGFANTDRLPWYAQVNLGVLEHFEEPIVGKFDARVSLVNTFGRVYQLRDGSGIGVGAPQFGPRRAIYAGLTKHF</sequence>
<dbReference type="GO" id="GO:0015344">
    <property type="term" value="F:siderophore uptake transmembrane transporter activity"/>
    <property type="evidence" value="ECO:0007669"/>
    <property type="project" value="TreeGrafter"/>
</dbReference>
<organism evidence="14 15">
    <name type="scientific">Burkholderia ubonensis</name>
    <dbReference type="NCBI Taxonomy" id="101571"/>
    <lineage>
        <taxon>Bacteria</taxon>
        <taxon>Pseudomonadati</taxon>
        <taxon>Pseudomonadota</taxon>
        <taxon>Betaproteobacteria</taxon>
        <taxon>Burkholderiales</taxon>
        <taxon>Burkholderiaceae</taxon>
        <taxon>Burkholderia</taxon>
        <taxon>Burkholderia cepacia complex</taxon>
    </lineage>
</organism>
<dbReference type="InterPro" id="IPR037066">
    <property type="entry name" value="Plug_dom_sf"/>
</dbReference>
<keyword evidence="10 11" id="KW-0998">Cell outer membrane</keyword>
<dbReference type="Gene3D" id="2.40.170.20">
    <property type="entry name" value="TonB-dependent receptor, beta-barrel domain"/>
    <property type="match status" value="1"/>
</dbReference>
<dbReference type="Pfam" id="PF13620">
    <property type="entry name" value="CarboxypepD_reg"/>
    <property type="match status" value="1"/>
</dbReference>
<dbReference type="SUPFAM" id="SSF49464">
    <property type="entry name" value="Carboxypeptidase regulatory domain-like"/>
    <property type="match status" value="1"/>
</dbReference>
<feature type="signal peptide" evidence="12">
    <location>
        <begin position="1"/>
        <end position="26"/>
    </location>
</feature>
<keyword evidence="9 14" id="KW-0675">Receptor</keyword>
<evidence type="ECO:0000313" key="14">
    <source>
        <dbReference type="EMBL" id="KWA86260.1"/>
    </source>
</evidence>
<dbReference type="InterPro" id="IPR008969">
    <property type="entry name" value="CarboxyPept-like_regulatory"/>
</dbReference>
<dbReference type="GO" id="GO:0009279">
    <property type="term" value="C:cell outer membrane"/>
    <property type="evidence" value="ECO:0007669"/>
    <property type="project" value="UniProtKB-SubCell"/>
</dbReference>
<evidence type="ECO:0000256" key="12">
    <source>
        <dbReference type="SAM" id="SignalP"/>
    </source>
</evidence>
<evidence type="ECO:0000256" key="11">
    <source>
        <dbReference type="PROSITE-ProRule" id="PRU01360"/>
    </source>
</evidence>
<keyword evidence="6 12" id="KW-0732">Signal</keyword>
<feature type="domain" description="TonB-dependent receptor-like beta-barrel" evidence="13">
    <location>
        <begin position="327"/>
        <end position="731"/>
    </location>
</feature>
<dbReference type="PANTHER" id="PTHR30069:SF29">
    <property type="entry name" value="HEMOGLOBIN AND HEMOGLOBIN-HAPTOGLOBIN-BINDING PROTEIN 1-RELATED"/>
    <property type="match status" value="1"/>
</dbReference>
<keyword evidence="3 11" id="KW-0813">Transport</keyword>
<dbReference type="Pfam" id="PF00593">
    <property type="entry name" value="TonB_dep_Rec_b-barrel"/>
    <property type="match status" value="1"/>
</dbReference>
<name>A0A103PPG9_9BURK</name>
<comment type="caution">
    <text evidence="14">The sequence shown here is derived from an EMBL/GenBank/DDBJ whole genome shotgun (WGS) entry which is preliminary data.</text>
</comment>
<dbReference type="Proteomes" id="UP000060630">
    <property type="component" value="Unassembled WGS sequence"/>
</dbReference>
<keyword evidence="7" id="KW-0798">TonB box</keyword>
<dbReference type="Gene3D" id="2.170.130.10">
    <property type="entry name" value="TonB-dependent receptor, plug domain"/>
    <property type="match status" value="1"/>
</dbReference>
<comment type="similarity">
    <text evidence="2 11">Belongs to the TonB-dependent receptor family.</text>
</comment>
<keyword evidence="8 11" id="KW-0472">Membrane</keyword>
<evidence type="ECO:0000256" key="8">
    <source>
        <dbReference type="ARBA" id="ARBA00023136"/>
    </source>
</evidence>
<comment type="subcellular location">
    <subcellularLocation>
        <location evidence="1 11">Cell outer membrane</location>
        <topology evidence="1 11">Multi-pass membrane protein</topology>
    </subcellularLocation>
</comment>
<evidence type="ECO:0000259" key="13">
    <source>
        <dbReference type="Pfam" id="PF00593"/>
    </source>
</evidence>
<protein>
    <submittedName>
        <fullName evidence="14">TonB-dependent receptor</fullName>
    </submittedName>
</protein>
<reference evidence="14 15" key="1">
    <citation type="submission" date="2015-11" db="EMBL/GenBank/DDBJ databases">
        <title>Expanding the genomic diversity of Burkholderia species for the development of highly accurate diagnostics.</title>
        <authorList>
            <person name="Sahl J."/>
            <person name="Keim P."/>
            <person name="Wagner D."/>
        </authorList>
    </citation>
    <scope>NUCLEOTIDE SEQUENCE [LARGE SCALE GENOMIC DNA]</scope>
    <source>
        <strain evidence="14 15">MSMB2087WGS</strain>
    </source>
</reference>
<dbReference type="GO" id="GO:0044718">
    <property type="term" value="P:siderophore transmembrane transport"/>
    <property type="evidence" value="ECO:0007669"/>
    <property type="project" value="TreeGrafter"/>
</dbReference>
<dbReference type="PROSITE" id="PS52016">
    <property type="entry name" value="TONB_DEPENDENT_REC_3"/>
    <property type="match status" value="1"/>
</dbReference>
<evidence type="ECO:0000256" key="1">
    <source>
        <dbReference type="ARBA" id="ARBA00004571"/>
    </source>
</evidence>
<gene>
    <name evidence="14" type="ORF">WL29_11090</name>
</gene>
<evidence type="ECO:0000256" key="5">
    <source>
        <dbReference type="ARBA" id="ARBA00022692"/>
    </source>
</evidence>
<proteinExistence type="inferred from homology"/>
<dbReference type="AlphaFoldDB" id="A0A103PPG9"/>
<dbReference type="InterPro" id="IPR000531">
    <property type="entry name" value="Beta-barrel_TonB"/>
</dbReference>
<dbReference type="PANTHER" id="PTHR30069">
    <property type="entry name" value="TONB-DEPENDENT OUTER MEMBRANE RECEPTOR"/>
    <property type="match status" value="1"/>
</dbReference>
<evidence type="ECO:0000313" key="15">
    <source>
        <dbReference type="Proteomes" id="UP000060630"/>
    </source>
</evidence>
<evidence type="ECO:0000256" key="7">
    <source>
        <dbReference type="ARBA" id="ARBA00023077"/>
    </source>
</evidence>
<evidence type="ECO:0000256" key="4">
    <source>
        <dbReference type="ARBA" id="ARBA00022452"/>
    </source>
</evidence>
<evidence type="ECO:0000256" key="3">
    <source>
        <dbReference type="ARBA" id="ARBA00022448"/>
    </source>
</evidence>
<dbReference type="RefSeq" id="WP_059554415.1">
    <property type="nucleotide sequence ID" value="NZ_LOVF01000064.1"/>
</dbReference>
<feature type="chain" id="PRO_5007117215" evidence="12">
    <location>
        <begin position="27"/>
        <end position="786"/>
    </location>
</feature>
<accession>A0A103PPG9</accession>
<dbReference type="InterPro" id="IPR036942">
    <property type="entry name" value="Beta-barrel_TonB_sf"/>
</dbReference>
<dbReference type="SUPFAM" id="SSF56935">
    <property type="entry name" value="Porins"/>
    <property type="match status" value="1"/>
</dbReference>
<evidence type="ECO:0000256" key="10">
    <source>
        <dbReference type="ARBA" id="ARBA00023237"/>
    </source>
</evidence>
<keyword evidence="4 11" id="KW-1134">Transmembrane beta strand</keyword>
<dbReference type="Gene3D" id="2.60.40.1120">
    <property type="entry name" value="Carboxypeptidase-like, regulatory domain"/>
    <property type="match status" value="1"/>
</dbReference>
<dbReference type="EMBL" id="LPHD01000008">
    <property type="protein sequence ID" value="KWA86260.1"/>
    <property type="molecule type" value="Genomic_DNA"/>
</dbReference>
<keyword evidence="5 11" id="KW-0812">Transmembrane</keyword>
<dbReference type="InterPro" id="IPR039426">
    <property type="entry name" value="TonB-dep_rcpt-like"/>
</dbReference>
<evidence type="ECO:0000256" key="6">
    <source>
        <dbReference type="ARBA" id="ARBA00022729"/>
    </source>
</evidence>
<evidence type="ECO:0000256" key="2">
    <source>
        <dbReference type="ARBA" id="ARBA00009810"/>
    </source>
</evidence>
<evidence type="ECO:0000256" key="9">
    <source>
        <dbReference type="ARBA" id="ARBA00023170"/>
    </source>
</evidence>